<dbReference type="InterPro" id="IPR046357">
    <property type="entry name" value="PPIase_dom_sf"/>
</dbReference>
<dbReference type="InterPro" id="IPR000297">
    <property type="entry name" value="PPIase_PpiC"/>
</dbReference>
<feature type="domain" description="PpiC" evidence="2">
    <location>
        <begin position="226"/>
        <end position="327"/>
    </location>
</feature>
<dbReference type="GO" id="GO:0003755">
    <property type="term" value="F:peptidyl-prolyl cis-trans isomerase activity"/>
    <property type="evidence" value="ECO:0007669"/>
    <property type="project" value="UniProtKB-KW"/>
</dbReference>
<accession>A0A5D0JGM3</accession>
<dbReference type="InterPro" id="IPR050245">
    <property type="entry name" value="PrsA_foldase"/>
</dbReference>
<dbReference type="PROSITE" id="PS50198">
    <property type="entry name" value="PPIC_PPIASE_2"/>
    <property type="match status" value="2"/>
</dbReference>
<dbReference type="AlphaFoldDB" id="A0A5D0JGM3"/>
<dbReference type="Proteomes" id="UP000323930">
    <property type="component" value="Unassembled WGS sequence"/>
</dbReference>
<dbReference type="OrthoDB" id="14196at2"/>
<comment type="caution">
    <text evidence="3">The sequence shown here is derived from an EMBL/GenBank/DDBJ whole genome shotgun (WGS) entry which is preliminary data.</text>
</comment>
<dbReference type="Pfam" id="PF13145">
    <property type="entry name" value="Rotamase_2"/>
    <property type="match status" value="1"/>
</dbReference>
<evidence type="ECO:0000313" key="3">
    <source>
        <dbReference type="EMBL" id="TYA94776.1"/>
    </source>
</evidence>
<gene>
    <name evidence="3" type="ORF">FUA24_00885</name>
</gene>
<protein>
    <submittedName>
        <fullName evidence="3">Peptidylprolyl isomerase</fullName>
    </submittedName>
</protein>
<dbReference type="SUPFAM" id="SSF54534">
    <property type="entry name" value="FKBP-like"/>
    <property type="match status" value="2"/>
</dbReference>
<dbReference type="Gene3D" id="1.10.4030.10">
    <property type="entry name" value="Porin chaperone SurA, peptide-binding domain"/>
    <property type="match status" value="1"/>
</dbReference>
<dbReference type="EMBL" id="VSDQ01000107">
    <property type="protein sequence ID" value="TYA94776.1"/>
    <property type="molecule type" value="Genomic_DNA"/>
</dbReference>
<sequence>MKIKYFLTFITVLFVISIEAQSSEDEVLFSVAGDPIYVSEFLRVYNKNLDLVQDASQRDVDEYLKLFTTYKLKLKEAKSLKLDEKPSYIKELGNYKKQLANSYIRDSKISDALVAEAYQRISQDINANHILIKVAENANPQDTLVAYNRLLKLRERALAEGFDKVRKEVHNGRTVFGEELGYFTGFRMVYKFENAAFNTPVGEISMPFRTRFGYHIVNVLDKRKSRGERTVAHIMMVSKKGDTLTKPEERIQEIYNKLKQGEEFEALAKQFSDDKNSASRGGKLAPFSSGQIRAKKFEDMAFSLENEGDVSEPFQSQFGWHIVKLLNKKLIPPFEDMKPELEGKVKRDDRSKLIDEALYSSLKKQYGVNENQKALDYFQSILNDTYFKRSWTLPEDFKATENLVKIGNRQFKYSDFGAYLMAKQKGRVIKKPLKAFTKTNYETFLNENLIKYKEANLEKENEEYAHILNEYRDGLLLFDLMENTIWNAAKTDSLEIKDYYTKHKTSYTSPKKIDAVVASSSKQKVLKKVAKLLEKGTNIDTIKKQINSKETTDVIFTIDIMDASNQVLPKDILFKKGISEIYKHNKGYVIVDIKEVLPQLQKSFEEAKGHVISDYQTYKEDNWVNTLKEKYPIKINKEVLKKVKSQIKKQ</sequence>
<organism evidence="3 4">
    <name type="scientific">Seonamhaeicola marinus</name>
    <dbReference type="NCBI Taxonomy" id="1912246"/>
    <lineage>
        <taxon>Bacteria</taxon>
        <taxon>Pseudomonadati</taxon>
        <taxon>Bacteroidota</taxon>
        <taxon>Flavobacteriia</taxon>
        <taxon>Flavobacteriales</taxon>
        <taxon>Flavobacteriaceae</taxon>
    </lineage>
</organism>
<proteinExistence type="predicted"/>
<keyword evidence="1 3" id="KW-0413">Isomerase</keyword>
<reference evidence="3 4" key="1">
    <citation type="submission" date="2019-08" db="EMBL/GenBank/DDBJ databases">
        <title>Seonamhaeicola sediminis sp. nov., isolated from marine sediment.</title>
        <authorList>
            <person name="Cao W.R."/>
        </authorList>
    </citation>
    <scope>NUCLEOTIDE SEQUENCE [LARGE SCALE GENOMIC DNA]</scope>
    <source>
        <strain evidence="3 4">B011</strain>
    </source>
</reference>
<feature type="domain" description="PpiC" evidence="2">
    <location>
        <begin position="122"/>
        <end position="221"/>
    </location>
</feature>
<evidence type="ECO:0000259" key="2">
    <source>
        <dbReference type="PROSITE" id="PS50198"/>
    </source>
</evidence>
<keyword evidence="1" id="KW-0697">Rotamase</keyword>
<name>A0A5D0JGM3_9FLAO</name>
<dbReference type="PANTHER" id="PTHR47245:SF2">
    <property type="entry name" value="PEPTIDYL-PROLYL CIS-TRANS ISOMERASE HP_0175-RELATED"/>
    <property type="match status" value="1"/>
</dbReference>
<dbReference type="PANTHER" id="PTHR47245">
    <property type="entry name" value="PEPTIDYLPROLYL ISOMERASE"/>
    <property type="match status" value="1"/>
</dbReference>
<dbReference type="RefSeq" id="WP_148539651.1">
    <property type="nucleotide sequence ID" value="NZ_VSDQ01000107.1"/>
</dbReference>
<dbReference type="Pfam" id="PF13616">
    <property type="entry name" value="Rotamase_3"/>
    <property type="match status" value="1"/>
</dbReference>
<dbReference type="Pfam" id="PF00639">
    <property type="entry name" value="Rotamase"/>
    <property type="match status" value="1"/>
</dbReference>
<keyword evidence="4" id="KW-1185">Reference proteome</keyword>
<dbReference type="Gene3D" id="3.10.50.40">
    <property type="match status" value="3"/>
</dbReference>
<evidence type="ECO:0000313" key="4">
    <source>
        <dbReference type="Proteomes" id="UP000323930"/>
    </source>
</evidence>
<evidence type="ECO:0000256" key="1">
    <source>
        <dbReference type="PROSITE-ProRule" id="PRU00278"/>
    </source>
</evidence>